<dbReference type="Proteomes" id="UP001530377">
    <property type="component" value="Unassembled WGS sequence"/>
</dbReference>
<gene>
    <name evidence="2" type="ORF">ACHAXA_007599</name>
</gene>
<proteinExistence type="predicted"/>
<evidence type="ECO:0000313" key="2">
    <source>
        <dbReference type="EMBL" id="KAL3811444.1"/>
    </source>
</evidence>
<organism evidence="2 3">
    <name type="scientific">Cyclostephanos tholiformis</name>
    <dbReference type="NCBI Taxonomy" id="382380"/>
    <lineage>
        <taxon>Eukaryota</taxon>
        <taxon>Sar</taxon>
        <taxon>Stramenopiles</taxon>
        <taxon>Ochrophyta</taxon>
        <taxon>Bacillariophyta</taxon>
        <taxon>Coscinodiscophyceae</taxon>
        <taxon>Thalassiosirophycidae</taxon>
        <taxon>Stephanodiscales</taxon>
        <taxon>Stephanodiscaceae</taxon>
        <taxon>Cyclostephanos</taxon>
    </lineage>
</organism>
<sequence>MWTSRSLPVSSLRILLASLSLLTLPLSQAFVLGLHLKRPCATTPLQSKFLFASNYNQLKLDASTHLLHSDIEWRLRPPDGTSRLDRIKIKLGANILRLESKLKGGTLPPVLCPRGGRAVLEAYHKELGRRKKKIARFGLTTARGPSFPESE</sequence>
<keyword evidence="1" id="KW-0732">Signal</keyword>
<reference evidence="2 3" key="1">
    <citation type="submission" date="2024-10" db="EMBL/GenBank/DDBJ databases">
        <title>Updated reference genomes for cyclostephanoid diatoms.</title>
        <authorList>
            <person name="Roberts W.R."/>
            <person name="Alverson A.J."/>
        </authorList>
    </citation>
    <scope>NUCLEOTIDE SEQUENCE [LARGE SCALE GENOMIC DNA]</scope>
    <source>
        <strain evidence="2 3">AJA228-03</strain>
    </source>
</reference>
<accession>A0ABD3REP3</accession>
<name>A0ABD3REP3_9STRA</name>
<feature type="signal peptide" evidence="1">
    <location>
        <begin position="1"/>
        <end position="29"/>
    </location>
</feature>
<evidence type="ECO:0000256" key="1">
    <source>
        <dbReference type="SAM" id="SignalP"/>
    </source>
</evidence>
<evidence type="ECO:0000313" key="3">
    <source>
        <dbReference type="Proteomes" id="UP001530377"/>
    </source>
</evidence>
<feature type="chain" id="PRO_5044810965" evidence="1">
    <location>
        <begin position="30"/>
        <end position="151"/>
    </location>
</feature>
<comment type="caution">
    <text evidence="2">The sequence shown here is derived from an EMBL/GenBank/DDBJ whole genome shotgun (WGS) entry which is preliminary data.</text>
</comment>
<dbReference type="AlphaFoldDB" id="A0ABD3REP3"/>
<dbReference type="EMBL" id="JALLPB020000260">
    <property type="protein sequence ID" value="KAL3811444.1"/>
    <property type="molecule type" value="Genomic_DNA"/>
</dbReference>
<protein>
    <submittedName>
        <fullName evidence="2">Uncharacterized protein</fullName>
    </submittedName>
</protein>
<keyword evidence="3" id="KW-1185">Reference proteome</keyword>